<accession>F2LY22</accession>
<dbReference type="NCBIfam" id="TIGR02492">
    <property type="entry name" value="flgK_ends"/>
    <property type="match status" value="1"/>
</dbReference>
<dbReference type="eggNOG" id="COG4786">
    <property type="taxonomic scope" value="Bacteria"/>
</dbReference>
<evidence type="ECO:0000256" key="5">
    <source>
        <dbReference type="ARBA" id="ARBA00022525"/>
    </source>
</evidence>
<protein>
    <recommendedName>
        <fullName evidence="4 7">Flagellar hook-associated protein 1</fullName>
        <shortName evidence="7">HAP1</shortName>
    </recommendedName>
</protein>
<dbReference type="InterPro" id="IPR001444">
    <property type="entry name" value="Flag_bb_rod_N"/>
</dbReference>
<sequence length="580" mass="63864">MPTIFDALNIGVSGIFVNKAAINTTGNNVANVNTPGYSRERVDILPSMPMYSYAGVFGTGAKIDQIISTRDELIDRRVRASNQEMSYYNKLNSSMDEIQSIFNEENGVGLKGAMDQFFNAWHALSLNPDLETARQQVIEKGLTLSKAIKDANASLNQIKTNLDDQVSSTVTEINSLSKRIAQLNYEIKKAELGDKDHANTLRDQRSVLLEKLSSIADVTILEGSYNNQTKPEMTVLLGGMPLVSGKDYNELTAEKLNGSEYYRVYFVEPSNAKVDITSRIKNGSLGAILNLRDKIISEYKNNIDEIAKTLIQEINKIHSSGAGLTPYSQIEGIYAADPNAALSIPNATGLDIAVKTGSFKLKVIDENNNEVGVFTIPVNEDDHLQAQDPSDEHSLIERFNNIMQGYAQMSISPAGKVQIKAIGNYKFAFTYDSSNLLAATGINTFFTGHNSSDIDVNRIVQNDPSKIAAGKTLNPGDSSNAQTIAQVQLNKVMVNNTQTIDEYYNAFLGSIGSTKQRFDEIYKAKEAVYQQLKTTQQSLEGVSLDEEAANLIKFQRAYQANAKFISVVDDMTQTLINMVR</sequence>
<dbReference type="PANTHER" id="PTHR30033">
    <property type="entry name" value="FLAGELLAR HOOK-ASSOCIATED PROTEIN 1"/>
    <property type="match status" value="1"/>
</dbReference>
<dbReference type="eggNOG" id="COG1256">
    <property type="taxonomic scope" value="Bacteria"/>
</dbReference>
<dbReference type="InParanoid" id="F2LY22"/>
<dbReference type="OrthoDB" id="9802553at2"/>
<dbReference type="HOGENOM" id="CLU_012762_1_3_7"/>
<dbReference type="Pfam" id="PF22638">
    <property type="entry name" value="FlgK_D1"/>
    <property type="match status" value="1"/>
</dbReference>
<reference evidence="11 12" key="1">
    <citation type="journal article" date="2011" name="Stand. Genomic Sci.">
        <title>Complete genome sequence of the thermophilic sulfur-reducer Hippea maritima type strain (MH(2)).</title>
        <authorList>
            <person name="Huntemann M."/>
            <person name="Lu M."/>
            <person name="Nolan M."/>
            <person name="Lapidus A."/>
            <person name="Lucas S."/>
            <person name="Hammon N."/>
            <person name="Deshpande S."/>
            <person name="Cheng J.F."/>
            <person name="Tapia R."/>
            <person name="Han C."/>
            <person name="Goodwin L."/>
            <person name="Pitluck S."/>
            <person name="Liolios K."/>
            <person name="Pagani I."/>
            <person name="Ivanova N."/>
            <person name="Ovchinikova G."/>
            <person name="Pati A."/>
            <person name="Chen A."/>
            <person name="Palaniappan K."/>
            <person name="Land M."/>
            <person name="Hauser L."/>
            <person name="Jeffries C.D."/>
            <person name="Detter J.C."/>
            <person name="Brambilla E.M."/>
            <person name="Rohde M."/>
            <person name="Spring S."/>
            <person name="Goker M."/>
            <person name="Woyke T."/>
            <person name="Bristow J."/>
            <person name="Eisen J.A."/>
            <person name="Markowitz V."/>
            <person name="Hugenholtz P."/>
            <person name="Kyrpides N.C."/>
            <person name="Klenk H.P."/>
            <person name="Mavromatis K."/>
        </authorList>
    </citation>
    <scope>NUCLEOTIDE SEQUENCE [LARGE SCALE GENOMIC DNA]</scope>
    <source>
        <strain evidence="12">ATCC 700847 / DSM 10411 / MH2</strain>
    </source>
</reference>
<dbReference type="InterPro" id="IPR010930">
    <property type="entry name" value="Flg_bb/hook_C_dom"/>
</dbReference>
<dbReference type="InterPro" id="IPR053927">
    <property type="entry name" value="FlgK_helical"/>
</dbReference>
<evidence type="ECO:0000256" key="6">
    <source>
        <dbReference type="ARBA" id="ARBA00023143"/>
    </source>
</evidence>
<feature type="domain" description="Flagellar basal-body/hook protein C-terminal" evidence="9">
    <location>
        <begin position="541"/>
        <end position="578"/>
    </location>
</feature>
<keyword evidence="5 7" id="KW-0964">Secreted</keyword>
<dbReference type="Proteomes" id="UP000008139">
    <property type="component" value="Chromosome"/>
</dbReference>
<evidence type="ECO:0000259" key="10">
    <source>
        <dbReference type="Pfam" id="PF22638"/>
    </source>
</evidence>
<dbReference type="PRINTS" id="PR01005">
    <property type="entry name" value="FLGHOOKAP1"/>
</dbReference>
<dbReference type="EMBL" id="CP002606">
    <property type="protein sequence ID" value="AEA33287.1"/>
    <property type="molecule type" value="Genomic_DNA"/>
</dbReference>
<evidence type="ECO:0000256" key="4">
    <source>
        <dbReference type="ARBA" id="ARBA00016244"/>
    </source>
</evidence>
<reference evidence="12" key="2">
    <citation type="submission" date="2011-03" db="EMBL/GenBank/DDBJ databases">
        <title>The complete genome of Hippea maritima DSM 10411.</title>
        <authorList>
            <consortium name="US DOE Joint Genome Institute (JGI-PGF)"/>
            <person name="Lucas S."/>
            <person name="Copeland A."/>
            <person name="Lapidus A."/>
            <person name="Bruce D."/>
            <person name="Goodwin L."/>
            <person name="Pitluck S."/>
            <person name="Peters L."/>
            <person name="Kyrpides N."/>
            <person name="Mavromatis K."/>
            <person name="Pagani I."/>
            <person name="Ivanova N."/>
            <person name="Mikhailova N."/>
            <person name="Lu M."/>
            <person name="Detter J.C."/>
            <person name="Tapia R."/>
            <person name="Han C."/>
            <person name="Land M."/>
            <person name="Hauser L."/>
            <person name="Markowitz V."/>
            <person name="Cheng J.-F."/>
            <person name="Hugenholtz P."/>
            <person name="Woyke T."/>
            <person name="Wu D."/>
            <person name="Spring S."/>
            <person name="Schroeder M."/>
            <person name="Brambilla E."/>
            <person name="Klenk H.-P."/>
            <person name="Eisen J.A."/>
        </authorList>
    </citation>
    <scope>NUCLEOTIDE SEQUENCE [LARGE SCALE GENOMIC DNA]</scope>
    <source>
        <strain evidence="12">ATCC 700847 / DSM 10411 / MH2</strain>
    </source>
</reference>
<dbReference type="Pfam" id="PF06429">
    <property type="entry name" value="Flg_bbr_C"/>
    <property type="match status" value="1"/>
</dbReference>
<evidence type="ECO:0000259" key="9">
    <source>
        <dbReference type="Pfam" id="PF06429"/>
    </source>
</evidence>
<proteinExistence type="inferred from homology"/>
<dbReference type="SUPFAM" id="SSF64518">
    <property type="entry name" value="Phase 1 flagellin"/>
    <property type="match status" value="1"/>
</dbReference>
<keyword evidence="11" id="KW-0966">Cell projection</keyword>
<dbReference type="PANTHER" id="PTHR30033:SF1">
    <property type="entry name" value="FLAGELLAR HOOK-ASSOCIATED PROTEIN 1"/>
    <property type="match status" value="1"/>
</dbReference>
<dbReference type="RefSeq" id="WP_013681331.1">
    <property type="nucleotide sequence ID" value="NC_015318.1"/>
</dbReference>
<keyword evidence="11" id="KW-0282">Flagellum</keyword>
<dbReference type="GO" id="GO:0005576">
    <property type="term" value="C:extracellular region"/>
    <property type="evidence" value="ECO:0007669"/>
    <property type="project" value="UniProtKB-SubCell"/>
</dbReference>
<evidence type="ECO:0000256" key="7">
    <source>
        <dbReference type="RuleBase" id="RU362065"/>
    </source>
</evidence>
<organism evidence="11 12">
    <name type="scientific">Hippea maritima (strain ATCC 700847 / DSM 10411 / MH2)</name>
    <dbReference type="NCBI Taxonomy" id="760142"/>
    <lineage>
        <taxon>Bacteria</taxon>
        <taxon>Pseudomonadati</taxon>
        <taxon>Campylobacterota</taxon>
        <taxon>Desulfurellia</taxon>
        <taxon>Desulfurellales</taxon>
        <taxon>Hippeaceae</taxon>
        <taxon>Hippea</taxon>
    </lineage>
</organism>
<comment type="subcellular location">
    <subcellularLocation>
        <location evidence="1 7">Bacterial flagellum</location>
    </subcellularLocation>
    <subcellularLocation>
        <location evidence="2 7">Secreted</location>
    </subcellularLocation>
</comment>
<dbReference type="GO" id="GO:0005198">
    <property type="term" value="F:structural molecule activity"/>
    <property type="evidence" value="ECO:0007669"/>
    <property type="project" value="UniProtKB-UniRule"/>
</dbReference>
<dbReference type="FunCoup" id="F2LY22">
    <property type="interactions" value="79"/>
</dbReference>
<evidence type="ECO:0000259" key="8">
    <source>
        <dbReference type="Pfam" id="PF00460"/>
    </source>
</evidence>
<dbReference type="GO" id="GO:0009424">
    <property type="term" value="C:bacterial-type flagellum hook"/>
    <property type="evidence" value="ECO:0007669"/>
    <property type="project" value="UniProtKB-UniRule"/>
</dbReference>
<dbReference type="InterPro" id="IPR002371">
    <property type="entry name" value="FlgK"/>
</dbReference>
<dbReference type="Pfam" id="PF00460">
    <property type="entry name" value="Flg_bb_rod"/>
    <property type="match status" value="1"/>
</dbReference>
<dbReference type="PROSITE" id="PS00588">
    <property type="entry name" value="FLAGELLA_BB_ROD"/>
    <property type="match status" value="1"/>
</dbReference>
<name>F2LY22_HIPMA</name>
<evidence type="ECO:0000256" key="2">
    <source>
        <dbReference type="ARBA" id="ARBA00004613"/>
    </source>
</evidence>
<feature type="domain" description="Flagellar hook-associated protein FlgK helical" evidence="10">
    <location>
        <begin position="95"/>
        <end position="325"/>
    </location>
</feature>
<dbReference type="STRING" id="760142.Hipma_0310"/>
<comment type="similarity">
    <text evidence="3 7">Belongs to the flagella basal body rod proteins family.</text>
</comment>
<dbReference type="InterPro" id="IPR019776">
    <property type="entry name" value="Flagellar_basal_body_rod_CS"/>
</dbReference>
<dbReference type="KEGG" id="hmr:Hipma_0310"/>
<evidence type="ECO:0000256" key="1">
    <source>
        <dbReference type="ARBA" id="ARBA00004365"/>
    </source>
</evidence>
<keyword evidence="12" id="KW-1185">Reference proteome</keyword>
<feature type="domain" description="Flagellar basal body rod protein N-terminal" evidence="8">
    <location>
        <begin position="8"/>
        <end position="37"/>
    </location>
</feature>
<evidence type="ECO:0000256" key="3">
    <source>
        <dbReference type="ARBA" id="ARBA00009677"/>
    </source>
</evidence>
<dbReference type="AlphaFoldDB" id="F2LY22"/>
<dbReference type="GO" id="GO:0044780">
    <property type="term" value="P:bacterial-type flagellum assembly"/>
    <property type="evidence" value="ECO:0007669"/>
    <property type="project" value="InterPro"/>
</dbReference>
<keyword evidence="6 7" id="KW-0975">Bacterial flagellum</keyword>
<gene>
    <name evidence="7" type="primary">flgK</name>
    <name evidence="11" type="ordered locus">Hipma_0310</name>
</gene>
<evidence type="ECO:0000313" key="11">
    <source>
        <dbReference type="EMBL" id="AEA33287.1"/>
    </source>
</evidence>
<evidence type="ECO:0000313" key="12">
    <source>
        <dbReference type="Proteomes" id="UP000008139"/>
    </source>
</evidence>
<keyword evidence="11" id="KW-0969">Cilium</keyword>